<feature type="compositionally biased region" description="Basic residues" evidence="1">
    <location>
        <begin position="166"/>
        <end position="186"/>
    </location>
</feature>
<accession>A0ABW4D3C7</accession>
<name>A0ABW4D3C7_9LACO</name>
<dbReference type="Proteomes" id="UP001597189">
    <property type="component" value="Unassembled WGS sequence"/>
</dbReference>
<comment type="caution">
    <text evidence="2">The sequence shown here is derived from an EMBL/GenBank/DDBJ whole genome shotgun (WGS) entry which is preliminary data.</text>
</comment>
<sequence length="214" mass="23449">MKREIQAFIDAVEADEIQHFTADTTEKDFFKDPDGLMAPLAAFIREQIGQDQLAQATLNVTDTDVSVRLEMSVINLPMQDSKTIGKIMETTDEADLNVYAVIETPDINVSGLRIDALAPATTYVEQAKVADQSLHDWLGLQIEKLQAAATNEAATDVPNADVTKPAAKKTTTKKPAAKKTTRKTTTKRTTTAKKPATKRTTTKRATTRKTATKK</sequence>
<proteinExistence type="predicted"/>
<dbReference type="EMBL" id="JBHTOD010000003">
    <property type="protein sequence ID" value="MFD1455085.1"/>
    <property type="molecule type" value="Genomic_DNA"/>
</dbReference>
<dbReference type="RefSeq" id="WP_236000717.1">
    <property type="nucleotide sequence ID" value="NZ_BOLN01000003.1"/>
</dbReference>
<evidence type="ECO:0000313" key="2">
    <source>
        <dbReference type="EMBL" id="MFD1455085.1"/>
    </source>
</evidence>
<reference evidence="3" key="1">
    <citation type="journal article" date="2019" name="Int. J. Syst. Evol. Microbiol.">
        <title>The Global Catalogue of Microorganisms (GCM) 10K type strain sequencing project: providing services to taxonomists for standard genome sequencing and annotation.</title>
        <authorList>
            <consortium name="The Broad Institute Genomics Platform"/>
            <consortium name="The Broad Institute Genome Sequencing Center for Infectious Disease"/>
            <person name="Wu L."/>
            <person name="Ma J."/>
        </authorList>
    </citation>
    <scope>NUCLEOTIDE SEQUENCE [LARGE SCALE GENOMIC DNA]</scope>
    <source>
        <strain evidence="3">CCM 8979</strain>
    </source>
</reference>
<protein>
    <submittedName>
        <fullName evidence="2">Uncharacterized protein</fullName>
    </submittedName>
</protein>
<keyword evidence="3" id="KW-1185">Reference proteome</keyword>
<evidence type="ECO:0000256" key="1">
    <source>
        <dbReference type="SAM" id="MobiDB-lite"/>
    </source>
</evidence>
<gene>
    <name evidence="2" type="ORF">ACFQ44_05195</name>
</gene>
<feature type="compositionally biased region" description="Basic residues" evidence="1">
    <location>
        <begin position="195"/>
        <end position="214"/>
    </location>
</feature>
<feature type="region of interest" description="Disordered" evidence="1">
    <location>
        <begin position="151"/>
        <end position="214"/>
    </location>
</feature>
<organism evidence="2 3">
    <name type="scientific">Levilactobacillus lanxiensis</name>
    <dbReference type="NCBI Taxonomy" id="2799568"/>
    <lineage>
        <taxon>Bacteria</taxon>
        <taxon>Bacillati</taxon>
        <taxon>Bacillota</taxon>
        <taxon>Bacilli</taxon>
        <taxon>Lactobacillales</taxon>
        <taxon>Lactobacillaceae</taxon>
        <taxon>Levilactobacillus</taxon>
    </lineage>
</organism>
<evidence type="ECO:0000313" key="3">
    <source>
        <dbReference type="Proteomes" id="UP001597189"/>
    </source>
</evidence>